<dbReference type="InterPro" id="IPR036396">
    <property type="entry name" value="Cyt_P450_sf"/>
</dbReference>
<proteinExistence type="inferred from homology"/>
<sequence>MSATTAEASAARPDDEIREVGRRLQLTRAGIWFAGNQGDPYAMILRATDDDSTPWEERIRAHGTWFRSDLLGAWVTADPAVTDRVLGDPRFGTLDRAGHRPDADLLPIAAEFPEYERPELARLHALAAPALSGTALFGAERAEAEAPVRALLPVDGAVFDLVGDVVRPYVGALVLRLLGVAEGERAEAVRPLTRCGPQLDARFTPQTLAVARDSAAAVREVAALVRELVAREAATGAGGTAGLVGALLGRGVAPRDVERIGLILAVGAPEPAATVVANTVRALLSGSGEWADARRTAAASAAVDRTLLVRPPTRLERRVAHEDVRLGGRRIRADDQVVVVVTPGAPDAPRDVSRTGPHLGLALPVVRLAATTAVSALARALPGLKAAGPALTRPRSPVVRAYARFPVCAH</sequence>
<keyword evidence="3" id="KW-1185">Reference proteome</keyword>
<dbReference type="PANTHER" id="PTHR46696:SF1">
    <property type="entry name" value="CYTOCHROME P450 YJIB-RELATED"/>
    <property type="match status" value="1"/>
</dbReference>
<dbReference type="Proteomes" id="UP000653308">
    <property type="component" value="Unassembled WGS sequence"/>
</dbReference>
<dbReference type="CDD" id="cd11036">
    <property type="entry name" value="AknT-like"/>
    <property type="match status" value="1"/>
</dbReference>
<name>A0ABQ3AD50_9ACTN</name>
<accession>A0ABQ3AD50</accession>
<comment type="similarity">
    <text evidence="1">Belongs to the cytochrome P450 family.</text>
</comment>
<organism evidence="2 3">
    <name type="scientific">Streptomyces djakartensis</name>
    <dbReference type="NCBI Taxonomy" id="68193"/>
    <lineage>
        <taxon>Bacteria</taxon>
        <taxon>Bacillati</taxon>
        <taxon>Actinomycetota</taxon>
        <taxon>Actinomycetes</taxon>
        <taxon>Kitasatosporales</taxon>
        <taxon>Streptomycetaceae</taxon>
        <taxon>Streptomyces</taxon>
    </lineage>
</organism>
<evidence type="ECO:0000256" key="1">
    <source>
        <dbReference type="ARBA" id="ARBA00010617"/>
    </source>
</evidence>
<protein>
    <recommendedName>
        <fullName evidence="4">Glycosyltransferase auxiliary protein</fullName>
    </recommendedName>
</protein>
<dbReference type="EMBL" id="BMWE01000024">
    <property type="protein sequence ID" value="GGY45903.1"/>
    <property type="molecule type" value="Genomic_DNA"/>
</dbReference>
<gene>
    <name evidence="2" type="ORF">GCM10010384_60770</name>
</gene>
<reference evidence="3" key="1">
    <citation type="journal article" date="2019" name="Int. J. Syst. Evol. Microbiol.">
        <title>The Global Catalogue of Microorganisms (GCM) 10K type strain sequencing project: providing services to taxonomists for standard genome sequencing and annotation.</title>
        <authorList>
            <consortium name="The Broad Institute Genomics Platform"/>
            <consortium name="The Broad Institute Genome Sequencing Center for Infectious Disease"/>
            <person name="Wu L."/>
            <person name="Ma J."/>
        </authorList>
    </citation>
    <scope>NUCLEOTIDE SEQUENCE [LARGE SCALE GENOMIC DNA]</scope>
    <source>
        <strain evidence="3">JCM 4957</strain>
    </source>
</reference>
<comment type="caution">
    <text evidence="2">The sequence shown here is derived from an EMBL/GenBank/DDBJ whole genome shotgun (WGS) entry which is preliminary data.</text>
</comment>
<dbReference type="PANTHER" id="PTHR46696">
    <property type="entry name" value="P450, PUTATIVE (EUROFUNG)-RELATED"/>
    <property type="match status" value="1"/>
</dbReference>
<evidence type="ECO:0000313" key="2">
    <source>
        <dbReference type="EMBL" id="GGY45903.1"/>
    </source>
</evidence>
<dbReference type="Gene3D" id="1.10.630.10">
    <property type="entry name" value="Cytochrome P450"/>
    <property type="match status" value="1"/>
</dbReference>
<dbReference type="RefSeq" id="WP_190201151.1">
    <property type="nucleotide sequence ID" value="NZ_BMWE01000024.1"/>
</dbReference>
<evidence type="ECO:0000313" key="3">
    <source>
        <dbReference type="Proteomes" id="UP000653308"/>
    </source>
</evidence>
<dbReference type="SUPFAM" id="SSF48264">
    <property type="entry name" value="Cytochrome P450"/>
    <property type="match status" value="1"/>
</dbReference>
<evidence type="ECO:0008006" key="4">
    <source>
        <dbReference type="Google" id="ProtNLM"/>
    </source>
</evidence>